<proteinExistence type="predicted"/>
<feature type="chain" id="PRO_5002511459" description="Lipoprotein" evidence="1">
    <location>
        <begin position="18"/>
        <end position="198"/>
    </location>
</feature>
<name>A0A0F6VZR5_9BACT</name>
<gene>
    <name evidence="2" type="ORF">DB32_000929</name>
</gene>
<dbReference type="KEGG" id="samy:DB32_000929"/>
<evidence type="ECO:0000256" key="1">
    <source>
        <dbReference type="SAM" id="SignalP"/>
    </source>
</evidence>
<keyword evidence="3" id="KW-1185">Reference proteome</keyword>
<evidence type="ECO:0008006" key="4">
    <source>
        <dbReference type="Google" id="ProtNLM"/>
    </source>
</evidence>
<dbReference type="RefSeq" id="WP_053231203.1">
    <property type="nucleotide sequence ID" value="NZ_CP011125.1"/>
</dbReference>
<dbReference type="STRING" id="927083.DB32_000929"/>
<feature type="signal peptide" evidence="1">
    <location>
        <begin position="1"/>
        <end position="17"/>
    </location>
</feature>
<protein>
    <recommendedName>
        <fullName evidence="4">Lipoprotein</fullName>
    </recommendedName>
</protein>
<reference evidence="2 3" key="1">
    <citation type="submission" date="2015-03" db="EMBL/GenBank/DDBJ databases">
        <title>Genome assembly of Sandaracinus amylolyticus DSM 53668.</title>
        <authorList>
            <person name="Sharma G."/>
            <person name="Subramanian S."/>
        </authorList>
    </citation>
    <scope>NUCLEOTIDE SEQUENCE [LARGE SCALE GENOMIC DNA]</scope>
    <source>
        <strain evidence="2 3">DSM 53668</strain>
    </source>
</reference>
<dbReference type="EMBL" id="CP011125">
    <property type="protein sequence ID" value="AKF03780.1"/>
    <property type="molecule type" value="Genomic_DNA"/>
</dbReference>
<evidence type="ECO:0000313" key="3">
    <source>
        <dbReference type="Proteomes" id="UP000034883"/>
    </source>
</evidence>
<dbReference type="AlphaFoldDB" id="A0A0F6VZR5"/>
<evidence type="ECO:0000313" key="2">
    <source>
        <dbReference type="EMBL" id="AKF03780.1"/>
    </source>
</evidence>
<dbReference type="Proteomes" id="UP000034883">
    <property type="component" value="Chromosome"/>
</dbReference>
<sequence>MRHARFVFLAASIAATALPSCTDSRPAGVYAYIEWRVRCDMGDGPEDNCTAYPDRFVDGFDGEGARISCNVTENDDSRTLNFSVSGSDFGLQLQNATFPRGGATPSPAGCRVTVRDDNAYTGTCGGNPPSASQECQVSGVSFGRDDEGRALISGQIFCVGISPEASLNIDRELTAPGPTARTTPLTFNIYDCPGYQPD</sequence>
<keyword evidence="1" id="KW-0732">Signal</keyword>
<accession>A0A0F6VZR5</accession>
<organism evidence="2 3">
    <name type="scientific">Sandaracinus amylolyticus</name>
    <dbReference type="NCBI Taxonomy" id="927083"/>
    <lineage>
        <taxon>Bacteria</taxon>
        <taxon>Pseudomonadati</taxon>
        <taxon>Myxococcota</taxon>
        <taxon>Polyangia</taxon>
        <taxon>Polyangiales</taxon>
        <taxon>Sandaracinaceae</taxon>
        <taxon>Sandaracinus</taxon>
    </lineage>
</organism>